<sequence length="192" mass="21984">MRSVIVCLSRNDELQASKFLAKAVQADPSNIQIHQNRCELLESMAAQKELLKACLTMLRCVQPENEQKRNEWVELAVRIARMHHASGQLYSARRTLSNALVLTKHCGLVFNNKKVDAIDLEEAETMELTQELPLDILSKLCIALVYSKKHDFAFPLIETFLEYDVESFGDTVFTLTLPRPLWKTNFTNELCK</sequence>
<dbReference type="EMBL" id="JAOYFB010000002">
    <property type="protein sequence ID" value="KAK4007729.1"/>
    <property type="molecule type" value="Genomic_DNA"/>
</dbReference>
<dbReference type="InterPro" id="IPR039340">
    <property type="entry name" value="Tfc4/TFIIIC-102/Sfc4"/>
</dbReference>
<keyword evidence="2" id="KW-1185">Reference proteome</keyword>
<dbReference type="InterPro" id="IPR011990">
    <property type="entry name" value="TPR-like_helical_dom_sf"/>
</dbReference>
<dbReference type="Proteomes" id="UP001234178">
    <property type="component" value="Unassembled WGS sequence"/>
</dbReference>
<name>A0ABQ9Z4A4_9CRUS</name>
<comment type="caution">
    <text evidence="1">The sequence shown here is derived from an EMBL/GenBank/DDBJ whole genome shotgun (WGS) entry which is preliminary data.</text>
</comment>
<dbReference type="PANTHER" id="PTHR23082:SF0">
    <property type="entry name" value="GENERAL TRANSCRIPTION FACTOR 3C POLYPEPTIDE 3"/>
    <property type="match status" value="1"/>
</dbReference>
<dbReference type="Gene3D" id="1.25.40.10">
    <property type="entry name" value="Tetratricopeptide repeat domain"/>
    <property type="match status" value="1"/>
</dbReference>
<proteinExistence type="predicted"/>
<dbReference type="SUPFAM" id="SSF48452">
    <property type="entry name" value="TPR-like"/>
    <property type="match status" value="1"/>
</dbReference>
<evidence type="ECO:0008006" key="3">
    <source>
        <dbReference type="Google" id="ProtNLM"/>
    </source>
</evidence>
<gene>
    <name evidence="1" type="ORF">OUZ56_012882</name>
</gene>
<evidence type="ECO:0000313" key="2">
    <source>
        <dbReference type="Proteomes" id="UP001234178"/>
    </source>
</evidence>
<dbReference type="PANTHER" id="PTHR23082">
    <property type="entry name" value="TRANSCRIPTION INITIATION FACTOR IIIC TFIIIC , POLYPEPTIDE 3-RELATED"/>
    <property type="match status" value="1"/>
</dbReference>
<protein>
    <recommendedName>
        <fullName evidence="3">TPR_REGION domain-containing protein</fullName>
    </recommendedName>
</protein>
<evidence type="ECO:0000313" key="1">
    <source>
        <dbReference type="EMBL" id="KAK4007729.1"/>
    </source>
</evidence>
<organism evidence="1 2">
    <name type="scientific">Daphnia magna</name>
    <dbReference type="NCBI Taxonomy" id="35525"/>
    <lineage>
        <taxon>Eukaryota</taxon>
        <taxon>Metazoa</taxon>
        <taxon>Ecdysozoa</taxon>
        <taxon>Arthropoda</taxon>
        <taxon>Crustacea</taxon>
        <taxon>Branchiopoda</taxon>
        <taxon>Diplostraca</taxon>
        <taxon>Cladocera</taxon>
        <taxon>Anomopoda</taxon>
        <taxon>Daphniidae</taxon>
        <taxon>Daphnia</taxon>
    </lineage>
</organism>
<accession>A0ABQ9Z4A4</accession>
<reference evidence="1 2" key="1">
    <citation type="journal article" date="2023" name="Nucleic Acids Res.">
        <title>The hologenome of Daphnia magna reveals possible DNA methylation and microbiome-mediated evolution of the host genome.</title>
        <authorList>
            <person name="Chaturvedi A."/>
            <person name="Li X."/>
            <person name="Dhandapani V."/>
            <person name="Marshall H."/>
            <person name="Kissane S."/>
            <person name="Cuenca-Cambronero M."/>
            <person name="Asole G."/>
            <person name="Calvet F."/>
            <person name="Ruiz-Romero M."/>
            <person name="Marangio P."/>
            <person name="Guigo R."/>
            <person name="Rago D."/>
            <person name="Mirbahai L."/>
            <person name="Eastwood N."/>
            <person name="Colbourne J.K."/>
            <person name="Zhou J."/>
            <person name="Mallon E."/>
            <person name="Orsini L."/>
        </authorList>
    </citation>
    <scope>NUCLEOTIDE SEQUENCE [LARGE SCALE GENOMIC DNA]</scope>
    <source>
        <strain evidence="1">LRV0_1</strain>
    </source>
</reference>